<dbReference type="OrthoDB" id="2996389at2759"/>
<feature type="compositionally biased region" description="Acidic residues" evidence="1">
    <location>
        <begin position="369"/>
        <end position="380"/>
    </location>
</feature>
<dbReference type="GeneID" id="6006266"/>
<feature type="compositionally biased region" description="Basic and acidic residues" evidence="1">
    <location>
        <begin position="411"/>
        <end position="420"/>
    </location>
</feature>
<feature type="compositionally biased region" description="Pro residues" evidence="1">
    <location>
        <begin position="335"/>
        <end position="344"/>
    </location>
</feature>
<feature type="compositionally biased region" description="Low complexity" evidence="1">
    <location>
        <begin position="167"/>
        <end position="179"/>
    </location>
</feature>
<dbReference type="KEGG" id="cci:CC1G_06038"/>
<dbReference type="InParanoid" id="A8N4G1"/>
<dbReference type="EMBL" id="AACS02000003">
    <property type="protein sequence ID" value="EAU92051.1"/>
    <property type="molecule type" value="Genomic_DNA"/>
</dbReference>
<reference evidence="2 3" key="1">
    <citation type="journal article" date="2010" name="Proc. Natl. Acad. Sci. U.S.A.">
        <title>Insights into evolution of multicellular fungi from the assembled chromosomes of the mushroom Coprinopsis cinerea (Coprinus cinereus).</title>
        <authorList>
            <person name="Stajich J.E."/>
            <person name="Wilke S.K."/>
            <person name="Ahren D."/>
            <person name="Au C.H."/>
            <person name="Birren B.W."/>
            <person name="Borodovsky M."/>
            <person name="Burns C."/>
            <person name="Canback B."/>
            <person name="Casselton L.A."/>
            <person name="Cheng C.K."/>
            <person name="Deng J."/>
            <person name="Dietrich F.S."/>
            <person name="Fargo D.C."/>
            <person name="Farman M.L."/>
            <person name="Gathman A.C."/>
            <person name="Goldberg J."/>
            <person name="Guigo R."/>
            <person name="Hoegger P.J."/>
            <person name="Hooker J.B."/>
            <person name="Huggins A."/>
            <person name="James T.Y."/>
            <person name="Kamada T."/>
            <person name="Kilaru S."/>
            <person name="Kodira C."/>
            <person name="Kues U."/>
            <person name="Kupfer D."/>
            <person name="Kwan H.S."/>
            <person name="Lomsadze A."/>
            <person name="Li W."/>
            <person name="Lilly W.W."/>
            <person name="Ma L.J."/>
            <person name="Mackey A.J."/>
            <person name="Manning G."/>
            <person name="Martin F."/>
            <person name="Muraguchi H."/>
            <person name="Natvig D.O."/>
            <person name="Palmerini H."/>
            <person name="Ramesh M.A."/>
            <person name="Rehmeyer C.J."/>
            <person name="Roe B.A."/>
            <person name="Shenoy N."/>
            <person name="Stanke M."/>
            <person name="Ter-Hovhannisyan V."/>
            <person name="Tunlid A."/>
            <person name="Velagapudi R."/>
            <person name="Vision T.J."/>
            <person name="Zeng Q."/>
            <person name="Zolan M.E."/>
            <person name="Pukkila P.J."/>
        </authorList>
    </citation>
    <scope>NUCLEOTIDE SEQUENCE [LARGE SCALE GENOMIC DNA]</scope>
    <source>
        <strain evidence="3">Okayama-7 / 130 / ATCC MYA-4618 / FGSC 9003</strain>
    </source>
</reference>
<feature type="compositionally biased region" description="Basic and acidic residues" evidence="1">
    <location>
        <begin position="473"/>
        <end position="486"/>
    </location>
</feature>
<comment type="caution">
    <text evidence="2">The sequence shown here is derived from an EMBL/GenBank/DDBJ whole genome shotgun (WGS) entry which is preliminary data.</text>
</comment>
<dbReference type="VEuPathDB" id="FungiDB:CC1G_06038"/>
<feature type="compositionally biased region" description="Polar residues" evidence="1">
    <location>
        <begin position="229"/>
        <end position="243"/>
    </location>
</feature>
<feature type="compositionally biased region" description="Basic and acidic residues" evidence="1">
    <location>
        <begin position="264"/>
        <end position="275"/>
    </location>
</feature>
<feature type="region of interest" description="Disordered" evidence="1">
    <location>
        <begin position="166"/>
        <end position="384"/>
    </location>
</feature>
<evidence type="ECO:0000256" key="1">
    <source>
        <dbReference type="SAM" id="MobiDB-lite"/>
    </source>
</evidence>
<dbReference type="AlphaFoldDB" id="A8N4G1"/>
<evidence type="ECO:0000313" key="3">
    <source>
        <dbReference type="Proteomes" id="UP000001861"/>
    </source>
</evidence>
<feature type="compositionally biased region" description="Pro residues" evidence="1">
    <location>
        <begin position="180"/>
        <end position="198"/>
    </location>
</feature>
<dbReference type="RefSeq" id="XP_001829829.1">
    <property type="nucleotide sequence ID" value="XM_001829777.1"/>
</dbReference>
<protein>
    <submittedName>
        <fullName evidence="2">Uncharacterized protein</fullName>
    </submittedName>
</protein>
<feature type="region of interest" description="Disordered" evidence="1">
    <location>
        <begin position="396"/>
        <end position="534"/>
    </location>
</feature>
<dbReference type="Proteomes" id="UP000001861">
    <property type="component" value="Unassembled WGS sequence"/>
</dbReference>
<dbReference type="eggNOG" id="ENOG502T1NW">
    <property type="taxonomic scope" value="Eukaryota"/>
</dbReference>
<organism evidence="2 3">
    <name type="scientific">Coprinopsis cinerea (strain Okayama-7 / 130 / ATCC MYA-4618 / FGSC 9003)</name>
    <name type="common">Inky cap fungus</name>
    <name type="synonym">Hormographiella aspergillata</name>
    <dbReference type="NCBI Taxonomy" id="240176"/>
    <lineage>
        <taxon>Eukaryota</taxon>
        <taxon>Fungi</taxon>
        <taxon>Dikarya</taxon>
        <taxon>Basidiomycota</taxon>
        <taxon>Agaricomycotina</taxon>
        <taxon>Agaricomycetes</taxon>
        <taxon>Agaricomycetidae</taxon>
        <taxon>Agaricales</taxon>
        <taxon>Agaricineae</taxon>
        <taxon>Psathyrellaceae</taxon>
        <taxon>Coprinopsis</taxon>
    </lineage>
</organism>
<feature type="compositionally biased region" description="Basic and acidic residues" evidence="1">
    <location>
        <begin position="285"/>
        <end position="301"/>
    </location>
</feature>
<name>A8N4G1_COPC7</name>
<keyword evidence="3" id="KW-1185">Reference proteome</keyword>
<dbReference type="OMA" id="DPGCKYI"/>
<proteinExistence type="predicted"/>
<feature type="compositionally biased region" description="Pro residues" evidence="1">
    <location>
        <begin position="218"/>
        <end position="227"/>
    </location>
</feature>
<gene>
    <name evidence="2" type="ORF">CC1G_06038</name>
</gene>
<accession>A8N4G1</accession>
<sequence length="544" mass="60322">MAKGGKKPKAYKPPQEKFVVVVNPWGYADNVQVAVNQITAWFEVMLDNRHPQTRPHCIYYQKTHRNVIVELPPTVQIEYILGTHRYARFLDRGIHVGPDQAAHIYEYNYRRFNHPERTNWSAGYPSYSRRPPNFPIRTPYPPPELAPPPPGHIHYAIPPVFPPLPLFEPAEPQASTSSKPSPPKPPSPAPRTASPPPANAVHSLFKPYEPPGHYRRPSTPPPSPPQPSIVTESSTSDNAQPSAVTDKLKKFDPFEEEEAALRFLRSETLDTKPPSELEASTPNVMKKEPTPDYDVKPKIEPSDSFDAATDFLNSIIPPQPTVKQEPGVQPDALQPAPPPTPTPRQPTIKQEPEPDPPHPGPSCSQTMQSEDDDNDDDDDYVPSAALVAAFEAMASANRFGPPSQIQAAPVRVKEEPRDDTGLSQTPYNPPKVKQEPGEGDLGSVLGPQDRARSTTLGRFTVTPGPRQPPPETPRIKQEYPEPEIRSRTVAVKPEPMDDDRHMLGGWNPTSSQSGGAKKRLSSSDRDVGGLGQLKFKKVKREEVW</sequence>
<evidence type="ECO:0000313" key="2">
    <source>
        <dbReference type="EMBL" id="EAU92051.1"/>
    </source>
</evidence>